<comment type="caution">
    <text evidence="1">The sequence shown here is derived from an EMBL/GenBank/DDBJ whole genome shotgun (WGS) entry which is preliminary data.</text>
</comment>
<accession>A0ABV5G2C1</accession>
<evidence type="ECO:0000313" key="2">
    <source>
        <dbReference type="Proteomes" id="UP001589575"/>
    </source>
</evidence>
<name>A0ABV5G2C1_9MICC</name>
<sequence>MESVNMPNDHLSAHGGVASTQHVRRHRVARQEATGRGPPRSAKR</sequence>
<gene>
    <name evidence="1" type="ORF">ACFFX0_18485</name>
</gene>
<proteinExistence type="predicted"/>
<dbReference type="EMBL" id="JBHMFI010000001">
    <property type="protein sequence ID" value="MFB9073083.1"/>
    <property type="molecule type" value="Genomic_DNA"/>
</dbReference>
<protein>
    <submittedName>
        <fullName evidence="1">Uncharacterized protein</fullName>
    </submittedName>
</protein>
<dbReference type="Proteomes" id="UP001589575">
    <property type="component" value="Unassembled WGS sequence"/>
</dbReference>
<reference evidence="1 2" key="1">
    <citation type="submission" date="2024-09" db="EMBL/GenBank/DDBJ databases">
        <authorList>
            <person name="Sun Q."/>
            <person name="Mori K."/>
        </authorList>
    </citation>
    <scope>NUCLEOTIDE SEQUENCE [LARGE SCALE GENOMIC DNA]</scope>
    <source>
        <strain evidence="1 2">CCM 7609</strain>
    </source>
</reference>
<organism evidence="1 2">
    <name type="scientific">Citricoccus parietis</name>
    <dbReference type="NCBI Taxonomy" id="592307"/>
    <lineage>
        <taxon>Bacteria</taxon>
        <taxon>Bacillati</taxon>
        <taxon>Actinomycetota</taxon>
        <taxon>Actinomycetes</taxon>
        <taxon>Micrococcales</taxon>
        <taxon>Micrococcaceae</taxon>
        <taxon>Citricoccus</taxon>
    </lineage>
</organism>
<evidence type="ECO:0000313" key="1">
    <source>
        <dbReference type="EMBL" id="MFB9073083.1"/>
    </source>
</evidence>
<keyword evidence="2" id="KW-1185">Reference proteome</keyword>